<evidence type="ECO:0000313" key="3">
    <source>
        <dbReference type="EMBL" id="SFG41588.1"/>
    </source>
</evidence>
<dbReference type="RefSeq" id="WP_046922169.1">
    <property type="nucleotide sequence ID" value="NZ_AYYL01000014.1"/>
</dbReference>
<evidence type="ECO:0000259" key="2">
    <source>
        <dbReference type="Pfam" id="PF08862"/>
    </source>
</evidence>
<dbReference type="EMBL" id="FOPI01000018">
    <property type="protein sequence ID" value="SFG41588.1"/>
    <property type="molecule type" value="Genomic_DNA"/>
</dbReference>
<dbReference type="InterPro" id="IPR014961">
    <property type="entry name" value="DUF1829"/>
</dbReference>
<dbReference type="Pfam" id="PF08861">
    <property type="entry name" value="DUF1828"/>
    <property type="match status" value="1"/>
</dbReference>
<gene>
    <name evidence="3" type="ORF">SAMN02910432_01279</name>
</gene>
<dbReference type="InterPro" id="IPR014960">
    <property type="entry name" value="DUF1828"/>
</dbReference>
<reference evidence="4" key="1">
    <citation type="submission" date="2016-10" db="EMBL/GenBank/DDBJ databases">
        <authorList>
            <person name="Varghese N."/>
            <person name="Submissions S."/>
        </authorList>
    </citation>
    <scope>NUCLEOTIDE SEQUENCE [LARGE SCALE GENOMIC DNA]</scope>
    <source>
        <strain evidence="4">DSM 20403</strain>
    </source>
</reference>
<feature type="domain" description="DUF1829" evidence="2">
    <location>
        <begin position="165"/>
        <end position="250"/>
    </location>
</feature>
<dbReference type="Proteomes" id="UP000182635">
    <property type="component" value="Unassembled WGS sequence"/>
</dbReference>
<evidence type="ECO:0008006" key="5">
    <source>
        <dbReference type="Google" id="ProtNLM"/>
    </source>
</evidence>
<accession>A0A1I2RM16</accession>
<dbReference type="Pfam" id="PF08862">
    <property type="entry name" value="DUF1829"/>
    <property type="match status" value="1"/>
</dbReference>
<name>A0A1I2RM16_9LACO</name>
<evidence type="ECO:0000259" key="1">
    <source>
        <dbReference type="Pfam" id="PF08861"/>
    </source>
</evidence>
<protein>
    <recommendedName>
        <fullName evidence="5">DUF1828 domain-containing protein</fullName>
    </recommendedName>
</protein>
<proteinExistence type="predicted"/>
<feature type="domain" description="DUF1828" evidence="1">
    <location>
        <begin position="36"/>
        <end position="127"/>
    </location>
</feature>
<sequence length="261" mass="29971">MESEILTIQKLKDEYFKWATEKIQFSELDGCIEISTPFVDMYNDRITIYIVKIKNGYCLTDDGYTLDELSMLGIKFSGKYSKRRKTFDRILRNFGVKQSNNELTIDISSLEQYPGAQLRLVQCIIKVCDLLQTSREKVADLFYDDVANFFLDNGVQFSSDASFIGKTGNPNSFNFLVGKSKKKKEQAIQMVNNPSTTAYTSPLLSIIDVRELRPDTEFYVLANNETNTISDKFLAAFSNYNIVVLLWSEKMEWLSKFQVVA</sequence>
<dbReference type="OrthoDB" id="1321863at2"/>
<dbReference type="AlphaFoldDB" id="A0A1I2RM16"/>
<evidence type="ECO:0000313" key="4">
    <source>
        <dbReference type="Proteomes" id="UP000182635"/>
    </source>
</evidence>
<organism evidence="3 4">
    <name type="scientific">Ligilactobacillus ruminis DSM 20403 = NBRC 102161</name>
    <dbReference type="NCBI Taxonomy" id="1423798"/>
    <lineage>
        <taxon>Bacteria</taxon>
        <taxon>Bacillati</taxon>
        <taxon>Bacillota</taxon>
        <taxon>Bacilli</taxon>
        <taxon>Lactobacillales</taxon>
        <taxon>Lactobacillaceae</taxon>
        <taxon>Ligilactobacillus</taxon>
    </lineage>
</organism>